<dbReference type="AlphaFoldDB" id="A0A2N0NHG4"/>
<name>A0A2N0NHG4_9GLOM</name>
<dbReference type="EMBL" id="LLXJ01006788">
    <property type="protein sequence ID" value="PKB94023.1"/>
    <property type="molecule type" value="Genomic_DNA"/>
</dbReference>
<reference evidence="2 3" key="2">
    <citation type="submission" date="2017-09" db="EMBL/GenBank/DDBJ databases">
        <title>Extensive intraspecific genome diversity in a model arbuscular mycorrhizal fungus.</title>
        <authorList>
            <person name="Chen E.C."/>
            <person name="Morin E."/>
            <person name="Beaudet D."/>
            <person name="Noel J."/>
            <person name="Ndikumana S."/>
            <person name="Charron P."/>
            <person name="St-Onge C."/>
            <person name="Giorgi J."/>
            <person name="Grigoriev I.V."/>
            <person name="Roux C."/>
            <person name="Martin F.M."/>
            <person name="Corradi N."/>
        </authorList>
    </citation>
    <scope>NUCLEOTIDE SEQUENCE [LARGE SCALE GENOMIC DNA]</scope>
    <source>
        <strain evidence="2 3">A5</strain>
    </source>
</reference>
<dbReference type="SUPFAM" id="SSF56219">
    <property type="entry name" value="DNase I-like"/>
    <property type="match status" value="1"/>
</dbReference>
<protein>
    <submittedName>
        <fullName evidence="2">Uncharacterized protein</fullName>
    </submittedName>
</protein>
<dbReference type="Proteomes" id="UP000232722">
    <property type="component" value="Unassembled WGS sequence"/>
</dbReference>
<accession>A0A2N0NHG4</accession>
<comment type="caution">
    <text evidence="2">The sequence shown here is derived from an EMBL/GenBank/DDBJ whole genome shotgun (WGS) entry which is preliminary data.</text>
</comment>
<dbReference type="VEuPathDB" id="FungiDB:RhiirFUN_000033"/>
<feature type="region of interest" description="Disordered" evidence="1">
    <location>
        <begin position="47"/>
        <end position="76"/>
    </location>
</feature>
<sequence length="212" mass="24431">MQQHLENFTDNAIEDGIIEPDSDYTQNENTTNSSSYGYGIFNFASHSDNSSSSSSKNSKNQKKININKNNDKKMTVDNIPPPIHDHQQWNDNYITNEEHITNLHVTNIDHEYYVNYLKIGTINIQGGYKNKITNIINYFVTHNYSILGLTETQLQISHNNNFIERYQHPTINNSFIYIILDANGVNKGTNITRQIRLQKTPDAFNHVFIFTG</sequence>
<gene>
    <name evidence="2" type="ORF">RhiirA5_439746</name>
</gene>
<reference evidence="2 3" key="1">
    <citation type="submission" date="2016-04" db="EMBL/GenBank/DDBJ databases">
        <title>Genome analyses suggest a sexual origin of heterokaryosis in a supposedly ancient asexual fungus.</title>
        <authorList>
            <person name="Ropars J."/>
            <person name="Sedzielewska K."/>
            <person name="Noel J."/>
            <person name="Charron P."/>
            <person name="Farinelli L."/>
            <person name="Marton T."/>
            <person name="Kruger M."/>
            <person name="Pelin A."/>
            <person name="Brachmann A."/>
            <person name="Corradi N."/>
        </authorList>
    </citation>
    <scope>NUCLEOTIDE SEQUENCE [LARGE SCALE GENOMIC DNA]</scope>
    <source>
        <strain evidence="2 3">A5</strain>
    </source>
</reference>
<evidence type="ECO:0000313" key="3">
    <source>
        <dbReference type="Proteomes" id="UP000232722"/>
    </source>
</evidence>
<proteinExistence type="predicted"/>
<organism evidence="2 3">
    <name type="scientific">Rhizophagus irregularis</name>
    <dbReference type="NCBI Taxonomy" id="588596"/>
    <lineage>
        <taxon>Eukaryota</taxon>
        <taxon>Fungi</taxon>
        <taxon>Fungi incertae sedis</taxon>
        <taxon>Mucoromycota</taxon>
        <taxon>Glomeromycotina</taxon>
        <taxon>Glomeromycetes</taxon>
        <taxon>Glomerales</taxon>
        <taxon>Glomeraceae</taxon>
        <taxon>Rhizophagus</taxon>
    </lineage>
</organism>
<feature type="compositionally biased region" description="Acidic residues" evidence="1">
    <location>
        <begin position="12"/>
        <end position="22"/>
    </location>
</feature>
<feature type="compositionally biased region" description="Polar residues" evidence="1">
    <location>
        <begin position="1"/>
        <end position="10"/>
    </location>
</feature>
<feature type="compositionally biased region" description="Low complexity" evidence="1">
    <location>
        <begin position="47"/>
        <end position="68"/>
    </location>
</feature>
<feature type="region of interest" description="Disordered" evidence="1">
    <location>
        <begin position="1"/>
        <end position="31"/>
    </location>
</feature>
<evidence type="ECO:0000256" key="1">
    <source>
        <dbReference type="SAM" id="MobiDB-lite"/>
    </source>
</evidence>
<dbReference type="VEuPathDB" id="FungiDB:RhiirA1_479841"/>
<dbReference type="InterPro" id="IPR036691">
    <property type="entry name" value="Endo/exonu/phosph_ase_sf"/>
</dbReference>
<evidence type="ECO:0000313" key="2">
    <source>
        <dbReference type="EMBL" id="PKB94023.1"/>
    </source>
</evidence>